<organism evidence="2">
    <name type="scientific">bioreactor metagenome</name>
    <dbReference type="NCBI Taxonomy" id="1076179"/>
    <lineage>
        <taxon>unclassified sequences</taxon>
        <taxon>metagenomes</taxon>
        <taxon>ecological metagenomes</taxon>
    </lineage>
</organism>
<dbReference type="PANTHER" id="PTHR36121:SF1">
    <property type="entry name" value="PROTEIN SXY"/>
    <property type="match status" value="1"/>
</dbReference>
<evidence type="ECO:0000313" key="2">
    <source>
        <dbReference type="EMBL" id="MPL85839.1"/>
    </source>
</evidence>
<feature type="domain" description="TfoX C-terminal" evidence="1">
    <location>
        <begin position="1"/>
        <end position="79"/>
    </location>
</feature>
<dbReference type="InterPro" id="IPR007077">
    <property type="entry name" value="TfoX_C"/>
</dbReference>
<dbReference type="Pfam" id="PF04994">
    <property type="entry name" value="TfoX_C"/>
    <property type="match status" value="1"/>
</dbReference>
<protein>
    <recommendedName>
        <fullName evidence="1">TfoX C-terminal domain-containing protein</fullName>
    </recommendedName>
</protein>
<name>A0A644V3C4_9ZZZZ</name>
<dbReference type="PANTHER" id="PTHR36121">
    <property type="entry name" value="PROTEIN SXY"/>
    <property type="match status" value="1"/>
</dbReference>
<dbReference type="InterPro" id="IPR047525">
    <property type="entry name" value="TfoX-like"/>
</dbReference>
<gene>
    <name evidence="2" type="ORF">SDC9_31813</name>
</gene>
<evidence type="ECO:0000259" key="1">
    <source>
        <dbReference type="Pfam" id="PF04994"/>
    </source>
</evidence>
<proteinExistence type="predicted"/>
<dbReference type="Gene3D" id="1.10.150.20">
    <property type="entry name" value="5' to 3' exonuclease, C-terminal subdomain"/>
    <property type="match status" value="1"/>
</dbReference>
<comment type="caution">
    <text evidence="2">The sequence shown here is derived from an EMBL/GenBank/DDBJ whole genome shotgun (WGS) entry which is preliminary data.</text>
</comment>
<dbReference type="EMBL" id="VSSQ01000212">
    <property type="protein sequence ID" value="MPL85839.1"/>
    <property type="molecule type" value="Genomic_DNA"/>
</dbReference>
<reference evidence="2" key="1">
    <citation type="submission" date="2019-08" db="EMBL/GenBank/DDBJ databases">
        <authorList>
            <person name="Kucharzyk K."/>
            <person name="Murdoch R.W."/>
            <person name="Higgins S."/>
            <person name="Loffler F."/>
        </authorList>
    </citation>
    <scope>NUCLEOTIDE SEQUENCE</scope>
</reference>
<sequence>MEDDLTEVLNIGKETARKLNEVGIDSFETLVHLGTEQVFKKLKSKDPNTCINLLYSVEGAIEGIKWNQISKERKLELTEFFRNNS</sequence>
<dbReference type="AlphaFoldDB" id="A0A644V3C4"/>
<accession>A0A644V3C4</accession>